<dbReference type="KEGG" id="mcab:HXZ27_00255"/>
<feature type="transmembrane region" description="Helical" evidence="2">
    <location>
        <begin position="127"/>
        <end position="146"/>
    </location>
</feature>
<evidence type="ECO:0008006" key="5">
    <source>
        <dbReference type="Google" id="ProtNLM"/>
    </source>
</evidence>
<evidence type="ECO:0000256" key="1">
    <source>
        <dbReference type="SAM" id="MobiDB-lite"/>
    </source>
</evidence>
<organism evidence="3 4">
    <name type="scientific">Micromonospora carbonacea</name>
    <dbReference type="NCBI Taxonomy" id="47853"/>
    <lineage>
        <taxon>Bacteria</taxon>
        <taxon>Bacillati</taxon>
        <taxon>Actinomycetota</taxon>
        <taxon>Actinomycetes</taxon>
        <taxon>Micromonosporales</taxon>
        <taxon>Micromonosporaceae</taxon>
        <taxon>Micromonospora</taxon>
    </lineage>
</organism>
<proteinExistence type="predicted"/>
<dbReference type="EMBL" id="CP058322">
    <property type="protein sequence ID" value="QLD22868.1"/>
    <property type="molecule type" value="Genomic_DNA"/>
</dbReference>
<accession>A0A7H8XES0</accession>
<name>A0A7H8XES0_9ACTN</name>
<evidence type="ECO:0000256" key="2">
    <source>
        <dbReference type="SAM" id="Phobius"/>
    </source>
</evidence>
<protein>
    <recommendedName>
        <fullName evidence="5">LPXTG cell wall anchor domain-containing protein</fullName>
    </recommendedName>
</protein>
<dbReference type="RefSeq" id="WP_178062754.1">
    <property type="nucleotide sequence ID" value="NZ_JBICTT010000003.1"/>
</dbReference>
<feature type="compositionally biased region" description="Low complexity" evidence="1">
    <location>
        <begin position="78"/>
        <end position="89"/>
    </location>
</feature>
<keyword evidence="2" id="KW-0812">Transmembrane</keyword>
<keyword evidence="2" id="KW-1133">Transmembrane helix</keyword>
<dbReference type="Proteomes" id="UP000509335">
    <property type="component" value="Chromosome"/>
</dbReference>
<reference evidence="3 4" key="1">
    <citation type="submission" date="2020-07" db="EMBL/GenBank/DDBJ databases">
        <title>A bifunctional nitrone conjugated secondary metabolite targeting the ribosome.</title>
        <authorList>
            <person name="Limbrick E.M."/>
            <person name="Graf M."/>
            <person name="Derewacz D.K."/>
            <person name="Nguyen F."/>
            <person name="Spraggins J.M."/>
            <person name="Wieland M."/>
            <person name="Ynigez-Gutierrez A.E."/>
            <person name="Reisman B.J."/>
            <person name="Zinshteyn B."/>
            <person name="McCulloch K."/>
            <person name="Iverson T.M."/>
            <person name="Green R."/>
            <person name="Wilson D.N."/>
            <person name="Bachmann B.O."/>
        </authorList>
    </citation>
    <scope>NUCLEOTIDE SEQUENCE [LARGE SCALE GENOMIC DNA]</scope>
    <source>
        <strain evidence="4">aurantiaca</strain>
    </source>
</reference>
<dbReference type="AlphaFoldDB" id="A0A7H8XES0"/>
<gene>
    <name evidence="3" type="ORF">HXZ27_00255</name>
</gene>
<evidence type="ECO:0000313" key="3">
    <source>
        <dbReference type="EMBL" id="QLD22868.1"/>
    </source>
</evidence>
<sequence length="152" mass="15365">MVMVILPAARRHHRSRTVYAFGLLALLGAATTLGVVVRYPALSATELATPVPAPEITVVDGEPEPDWADPVDPPAVPGPIGAEAGAPGVPTGPPAGAGAGVGTDPVVEAGRAPAGPASLRDETSRSLFWSGLLGLAISLAGLGLVGTRRRRW</sequence>
<keyword evidence="2" id="KW-0472">Membrane</keyword>
<evidence type="ECO:0000313" key="4">
    <source>
        <dbReference type="Proteomes" id="UP000509335"/>
    </source>
</evidence>
<dbReference type="GeneID" id="301309086"/>
<feature type="region of interest" description="Disordered" evidence="1">
    <location>
        <begin position="56"/>
        <end position="120"/>
    </location>
</feature>